<dbReference type="PANTHER" id="PTHR46401:SF2">
    <property type="entry name" value="GLYCOSYLTRANSFERASE WBBK-RELATED"/>
    <property type="match status" value="1"/>
</dbReference>
<name>A0A645BBS2_9ZZZZ</name>
<organism evidence="3">
    <name type="scientific">bioreactor metagenome</name>
    <dbReference type="NCBI Taxonomy" id="1076179"/>
    <lineage>
        <taxon>unclassified sequences</taxon>
        <taxon>metagenomes</taxon>
        <taxon>ecological metagenomes</taxon>
    </lineage>
</organism>
<dbReference type="CDD" id="cd03801">
    <property type="entry name" value="GT4_PimA-like"/>
    <property type="match status" value="1"/>
</dbReference>
<reference evidence="3" key="1">
    <citation type="submission" date="2019-08" db="EMBL/GenBank/DDBJ databases">
        <authorList>
            <person name="Kucharzyk K."/>
            <person name="Murdoch R.W."/>
            <person name="Higgins S."/>
            <person name="Loffler F."/>
        </authorList>
    </citation>
    <scope>NUCLEOTIDE SEQUENCE</scope>
</reference>
<keyword evidence="1" id="KW-0808">Transferase</keyword>
<dbReference type="PANTHER" id="PTHR46401">
    <property type="entry name" value="GLYCOSYLTRANSFERASE WBBK-RELATED"/>
    <property type="match status" value="1"/>
</dbReference>
<evidence type="ECO:0000256" key="1">
    <source>
        <dbReference type="ARBA" id="ARBA00022679"/>
    </source>
</evidence>
<dbReference type="GO" id="GO:0009103">
    <property type="term" value="P:lipopolysaccharide biosynthetic process"/>
    <property type="evidence" value="ECO:0007669"/>
    <property type="project" value="TreeGrafter"/>
</dbReference>
<accession>A0A645BBS2</accession>
<proteinExistence type="predicted"/>
<dbReference type="EMBL" id="VSSQ01019040">
    <property type="protein sequence ID" value="MPM62772.1"/>
    <property type="molecule type" value="Genomic_DNA"/>
</dbReference>
<evidence type="ECO:0000259" key="2">
    <source>
        <dbReference type="Pfam" id="PF00534"/>
    </source>
</evidence>
<dbReference type="SUPFAM" id="SSF53756">
    <property type="entry name" value="UDP-Glycosyltransferase/glycogen phosphorylase"/>
    <property type="match status" value="1"/>
</dbReference>
<evidence type="ECO:0000313" key="3">
    <source>
        <dbReference type="EMBL" id="MPM62772.1"/>
    </source>
</evidence>
<dbReference type="Gene3D" id="3.40.50.2000">
    <property type="entry name" value="Glycogen Phosphorylase B"/>
    <property type="match status" value="1"/>
</dbReference>
<comment type="caution">
    <text evidence="3">The sequence shown here is derived from an EMBL/GenBank/DDBJ whole genome shotgun (WGS) entry which is preliminary data.</text>
</comment>
<dbReference type="InterPro" id="IPR001296">
    <property type="entry name" value="Glyco_trans_1"/>
</dbReference>
<dbReference type="AlphaFoldDB" id="A0A645BBS2"/>
<dbReference type="GO" id="GO:0016757">
    <property type="term" value="F:glycosyltransferase activity"/>
    <property type="evidence" value="ECO:0007669"/>
    <property type="project" value="InterPro"/>
</dbReference>
<gene>
    <name evidence="3" type="ORF">SDC9_109650</name>
</gene>
<feature type="domain" description="Glycosyl transferase family 1" evidence="2">
    <location>
        <begin position="48"/>
        <end position="208"/>
    </location>
</feature>
<protein>
    <recommendedName>
        <fullName evidence="2">Glycosyl transferase family 1 domain-containing protein</fullName>
    </recommendedName>
</protein>
<sequence length="235" mass="26858">MPSRLDDNVKVLCASEYVQNMLSQFGYPYKSELLSVGIEDYASKVDTLDRERLQFAMIGSYEFRQGHDVLMRAIESMPSGYRQKAMFIFAGNVNDQKVYDTVLAFCNQNSNTTILQDVSRDEIIKIYKESMCVVAPSRDDSGPMAIMEGLMLSKICLCSSKTGMASVIEDGISGFVFKNEDHVELSRKMIKIIDQHDQLGELRSKGRKVYEDYFTMDKFKKNIERIVDENISLLR</sequence>
<dbReference type="Pfam" id="PF00534">
    <property type="entry name" value="Glycos_transf_1"/>
    <property type="match status" value="1"/>
</dbReference>